<sequence length="198" mass="22165">MSDDNVKRAGRLMKLAYDIRSLQSIVISSIEKARRLDETAFSILSKITEQAGVTTIEQRLAEAQLGESITLRDPSGLSKDQLHSFIIEFCVLRFRAKITAVEVTTILTFIADARGLIDYQGVLQGFVETGKITQAKASEMIEDKMKAVIARLIQDIKNVDKKKVYDELAVLDKARDSWTNEDPSFEEIVKGINEIAVK</sequence>
<protein>
    <submittedName>
        <fullName evidence="1">Uncharacterized protein</fullName>
    </submittedName>
</protein>
<proteinExistence type="predicted"/>
<name>A0A2A9NC55_9AGAR</name>
<evidence type="ECO:0000313" key="2">
    <source>
        <dbReference type="Proteomes" id="UP000242287"/>
    </source>
</evidence>
<dbReference type="AlphaFoldDB" id="A0A2A9NC55"/>
<reference evidence="1 2" key="1">
    <citation type="submission" date="2014-02" db="EMBL/GenBank/DDBJ databases">
        <title>Transposable element dynamics among asymbiotic and ectomycorrhizal Amanita fungi.</title>
        <authorList>
            <consortium name="DOE Joint Genome Institute"/>
            <person name="Hess J."/>
            <person name="Skrede I."/>
            <person name="Wolfe B."/>
            <person name="LaButti K."/>
            <person name="Ohm R.A."/>
            <person name="Grigoriev I.V."/>
            <person name="Pringle A."/>
        </authorList>
    </citation>
    <scope>NUCLEOTIDE SEQUENCE [LARGE SCALE GENOMIC DNA]</scope>
    <source>
        <strain evidence="1 2">SKay4041</strain>
    </source>
</reference>
<dbReference type="Proteomes" id="UP000242287">
    <property type="component" value="Unassembled WGS sequence"/>
</dbReference>
<evidence type="ECO:0000313" key="1">
    <source>
        <dbReference type="EMBL" id="PFH45841.1"/>
    </source>
</evidence>
<organism evidence="1 2">
    <name type="scientific">Amanita thiersii Skay4041</name>
    <dbReference type="NCBI Taxonomy" id="703135"/>
    <lineage>
        <taxon>Eukaryota</taxon>
        <taxon>Fungi</taxon>
        <taxon>Dikarya</taxon>
        <taxon>Basidiomycota</taxon>
        <taxon>Agaricomycotina</taxon>
        <taxon>Agaricomycetes</taxon>
        <taxon>Agaricomycetidae</taxon>
        <taxon>Agaricales</taxon>
        <taxon>Pluteineae</taxon>
        <taxon>Amanitaceae</taxon>
        <taxon>Amanita</taxon>
    </lineage>
</organism>
<gene>
    <name evidence="1" type="ORF">AMATHDRAFT_8590</name>
</gene>
<keyword evidence="2" id="KW-1185">Reference proteome</keyword>
<accession>A0A2A9NC55</accession>
<dbReference type="EMBL" id="KZ302281">
    <property type="protein sequence ID" value="PFH45841.1"/>
    <property type="molecule type" value="Genomic_DNA"/>
</dbReference>